<sequence>MDSHLKEQSFEQSFKDTHPKLAHRMRVLFGGLGLRNIKRNIKDTQSKASVSAGGFLFLVKCSKHSYMEN</sequence>
<gene>
    <name evidence="1" type="ORF">AC626_00880</name>
</gene>
<accession>A0A0L0EXE6</accession>
<name>A0A0L0EXE6_9GAMM</name>
<organism evidence="1 2">
    <name type="scientific">Pseudoalteromonas rubra</name>
    <dbReference type="NCBI Taxonomy" id="43658"/>
    <lineage>
        <taxon>Bacteria</taxon>
        <taxon>Pseudomonadati</taxon>
        <taxon>Pseudomonadota</taxon>
        <taxon>Gammaproteobacteria</taxon>
        <taxon>Alteromonadales</taxon>
        <taxon>Pseudoalteromonadaceae</taxon>
        <taxon>Pseudoalteromonas</taxon>
    </lineage>
</organism>
<dbReference type="PATRIC" id="fig|43658.6.peg.3442"/>
<proteinExistence type="predicted"/>
<comment type="caution">
    <text evidence="1">The sequence shown here is derived from an EMBL/GenBank/DDBJ whole genome shotgun (WGS) entry which is preliminary data.</text>
</comment>
<evidence type="ECO:0000313" key="2">
    <source>
        <dbReference type="Proteomes" id="UP000036850"/>
    </source>
</evidence>
<dbReference type="AlphaFoldDB" id="A0A0L0EXE6"/>
<protein>
    <submittedName>
        <fullName evidence="1">Uncharacterized protein</fullName>
    </submittedName>
</protein>
<evidence type="ECO:0000313" key="1">
    <source>
        <dbReference type="EMBL" id="KNC69090.1"/>
    </source>
</evidence>
<dbReference type="Proteomes" id="UP000036850">
    <property type="component" value="Unassembled WGS sequence"/>
</dbReference>
<dbReference type="EMBL" id="LFZX01000003">
    <property type="protein sequence ID" value="KNC69090.1"/>
    <property type="molecule type" value="Genomic_DNA"/>
</dbReference>
<reference evidence="2" key="1">
    <citation type="submission" date="2015-07" db="EMBL/GenBank/DDBJ databases">
        <title>Draft genome sequence of a Pseudoalteromonas rubra strain, OCN096, isolated from Kaneohe Bay, Oahu, Hawaii.</title>
        <authorList>
            <person name="Beurmann S."/>
            <person name="Ushijima B."/>
            <person name="Belcaid M."/>
            <person name="Callahan S.M."/>
            <person name="Aeby G.S."/>
        </authorList>
    </citation>
    <scope>NUCLEOTIDE SEQUENCE [LARGE SCALE GENOMIC DNA]</scope>
    <source>
        <strain evidence="2">OCN096</strain>
    </source>
</reference>